<proteinExistence type="inferred from homology"/>
<dbReference type="AlphaFoldDB" id="A0A7X0SLW9"/>
<reference evidence="9 10" key="1">
    <citation type="submission" date="2020-08" db="EMBL/GenBank/DDBJ databases">
        <title>Cohnella phylogeny.</title>
        <authorList>
            <person name="Dunlap C."/>
        </authorList>
    </citation>
    <scope>NUCLEOTIDE SEQUENCE [LARGE SCALE GENOMIC DNA]</scope>
    <source>
        <strain evidence="9 10">CBP 2801</strain>
    </source>
</reference>
<accession>A0A7X0SLW9</accession>
<keyword evidence="2 7" id="KW-0813">Transport</keyword>
<dbReference type="InterPro" id="IPR035906">
    <property type="entry name" value="MetI-like_sf"/>
</dbReference>
<feature type="transmembrane region" description="Helical" evidence="7">
    <location>
        <begin position="78"/>
        <end position="97"/>
    </location>
</feature>
<comment type="caution">
    <text evidence="9">The sequence shown here is derived from an EMBL/GenBank/DDBJ whole genome shotgun (WGS) entry which is preliminary data.</text>
</comment>
<dbReference type="PANTHER" id="PTHR43744">
    <property type="entry name" value="ABC TRANSPORTER PERMEASE PROTEIN MG189-RELATED-RELATED"/>
    <property type="match status" value="1"/>
</dbReference>
<evidence type="ECO:0000256" key="4">
    <source>
        <dbReference type="ARBA" id="ARBA00022692"/>
    </source>
</evidence>
<keyword evidence="6 7" id="KW-0472">Membrane</keyword>
<keyword evidence="5 7" id="KW-1133">Transmembrane helix</keyword>
<evidence type="ECO:0000313" key="9">
    <source>
        <dbReference type="EMBL" id="MBB6731234.1"/>
    </source>
</evidence>
<dbReference type="InterPro" id="IPR000515">
    <property type="entry name" value="MetI-like"/>
</dbReference>
<evidence type="ECO:0000259" key="8">
    <source>
        <dbReference type="PROSITE" id="PS50928"/>
    </source>
</evidence>
<comment type="similarity">
    <text evidence="7">Belongs to the binding-protein-dependent transport system permease family.</text>
</comment>
<feature type="transmembrane region" description="Helical" evidence="7">
    <location>
        <begin position="109"/>
        <end position="129"/>
    </location>
</feature>
<dbReference type="EMBL" id="JACJVO010000010">
    <property type="protein sequence ID" value="MBB6731234.1"/>
    <property type="molecule type" value="Genomic_DNA"/>
</dbReference>
<protein>
    <submittedName>
        <fullName evidence="9">Carbohydrate ABC transporter permease</fullName>
    </submittedName>
</protein>
<feature type="domain" description="ABC transmembrane type-1" evidence="8">
    <location>
        <begin position="74"/>
        <end position="279"/>
    </location>
</feature>
<evidence type="ECO:0000256" key="5">
    <source>
        <dbReference type="ARBA" id="ARBA00022989"/>
    </source>
</evidence>
<evidence type="ECO:0000256" key="6">
    <source>
        <dbReference type="ARBA" id="ARBA00023136"/>
    </source>
</evidence>
<dbReference type="Proteomes" id="UP000564644">
    <property type="component" value="Unassembled WGS sequence"/>
</dbReference>
<sequence length="290" mass="32500">MPSRAADEKWFNFLIYGIATITLVIVLYPLVFVLSASFSNPEKVADGSIWLLPQGLTLEPYRKVFENESIWTGYANTLFYAGAGTLVNIALTVMAAYPLSRKDLPGRQIFMFLITFTMFFSGGLIPTFLLVKSLGMINTAWAMIVPGAIATYNLIVMRTFFQTSIPVELQESAWLDGCSNIRLLIRIVLPLSKPILAVMVLFYGVGHWNAWFNALIYLKDEHLYPLQLVLREILILNQSDDIGAGMSERVLMSESIKYSVIIVSSVPVLLIYPFIQKYFVQGVMIGSIKG</sequence>
<dbReference type="GO" id="GO:0005886">
    <property type="term" value="C:plasma membrane"/>
    <property type="evidence" value="ECO:0007669"/>
    <property type="project" value="UniProtKB-SubCell"/>
</dbReference>
<feature type="transmembrane region" description="Helical" evidence="7">
    <location>
        <begin position="135"/>
        <end position="155"/>
    </location>
</feature>
<evidence type="ECO:0000256" key="3">
    <source>
        <dbReference type="ARBA" id="ARBA00022475"/>
    </source>
</evidence>
<name>A0A7X0SLW9_9BACL</name>
<organism evidence="9 10">
    <name type="scientific">Cohnella zeiphila</name>
    <dbReference type="NCBI Taxonomy" id="2761120"/>
    <lineage>
        <taxon>Bacteria</taxon>
        <taxon>Bacillati</taxon>
        <taxon>Bacillota</taxon>
        <taxon>Bacilli</taxon>
        <taxon>Bacillales</taxon>
        <taxon>Paenibacillaceae</taxon>
        <taxon>Cohnella</taxon>
    </lineage>
</organism>
<keyword evidence="4 7" id="KW-0812">Transmembrane</keyword>
<dbReference type="Gene3D" id="1.10.3720.10">
    <property type="entry name" value="MetI-like"/>
    <property type="match status" value="1"/>
</dbReference>
<dbReference type="PANTHER" id="PTHR43744:SF9">
    <property type="entry name" value="POLYGALACTURONAN_RHAMNOGALACTURONAN TRANSPORT SYSTEM PERMEASE PROTEIN YTCP"/>
    <property type="match status" value="1"/>
</dbReference>
<keyword evidence="3" id="KW-1003">Cell membrane</keyword>
<feature type="transmembrane region" description="Helical" evidence="7">
    <location>
        <begin position="256"/>
        <end position="275"/>
    </location>
</feature>
<keyword evidence="10" id="KW-1185">Reference proteome</keyword>
<dbReference type="RefSeq" id="WP_185128909.1">
    <property type="nucleotide sequence ID" value="NZ_JACJVO010000010.1"/>
</dbReference>
<dbReference type="CDD" id="cd06261">
    <property type="entry name" value="TM_PBP2"/>
    <property type="match status" value="1"/>
</dbReference>
<gene>
    <name evidence="9" type="ORF">H7C18_09975</name>
</gene>
<dbReference type="GO" id="GO:0055085">
    <property type="term" value="P:transmembrane transport"/>
    <property type="evidence" value="ECO:0007669"/>
    <property type="project" value="InterPro"/>
</dbReference>
<evidence type="ECO:0000256" key="1">
    <source>
        <dbReference type="ARBA" id="ARBA00004651"/>
    </source>
</evidence>
<comment type="subcellular location">
    <subcellularLocation>
        <location evidence="1 7">Cell membrane</location>
        <topology evidence="1 7">Multi-pass membrane protein</topology>
    </subcellularLocation>
</comment>
<evidence type="ECO:0000313" key="10">
    <source>
        <dbReference type="Proteomes" id="UP000564644"/>
    </source>
</evidence>
<dbReference type="Pfam" id="PF00528">
    <property type="entry name" value="BPD_transp_1"/>
    <property type="match status" value="1"/>
</dbReference>
<evidence type="ECO:0000256" key="7">
    <source>
        <dbReference type="RuleBase" id="RU363032"/>
    </source>
</evidence>
<feature type="transmembrane region" description="Helical" evidence="7">
    <location>
        <begin position="12"/>
        <end position="34"/>
    </location>
</feature>
<evidence type="ECO:0000256" key="2">
    <source>
        <dbReference type="ARBA" id="ARBA00022448"/>
    </source>
</evidence>
<dbReference type="PROSITE" id="PS50928">
    <property type="entry name" value="ABC_TM1"/>
    <property type="match status" value="1"/>
</dbReference>
<dbReference type="SUPFAM" id="SSF161098">
    <property type="entry name" value="MetI-like"/>
    <property type="match status" value="1"/>
</dbReference>